<reference evidence="1 2" key="1">
    <citation type="submission" date="2014-04" db="EMBL/GenBank/DDBJ databases">
        <authorList>
            <consortium name="DOE Joint Genome Institute"/>
            <person name="Kuo A."/>
            <person name="Kohler A."/>
            <person name="Nagy L.G."/>
            <person name="Floudas D."/>
            <person name="Copeland A."/>
            <person name="Barry K.W."/>
            <person name="Cichocki N."/>
            <person name="Veneault-Fourrey C."/>
            <person name="LaButti K."/>
            <person name="Lindquist E.A."/>
            <person name="Lipzen A."/>
            <person name="Lundell T."/>
            <person name="Morin E."/>
            <person name="Murat C."/>
            <person name="Sun H."/>
            <person name="Tunlid A."/>
            <person name="Henrissat B."/>
            <person name="Grigoriev I.V."/>
            <person name="Hibbett D.S."/>
            <person name="Martin F."/>
            <person name="Nordberg H.P."/>
            <person name="Cantor M.N."/>
            <person name="Hua S.X."/>
        </authorList>
    </citation>
    <scope>NUCLEOTIDE SEQUENCE [LARGE SCALE GENOMIC DNA]</scope>
    <source>
        <strain evidence="1 2">LaAM-08-1</strain>
    </source>
</reference>
<reference evidence="2" key="2">
    <citation type="submission" date="2015-01" db="EMBL/GenBank/DDBJ databases">
        <title>Evolutionary Origins and Diversification of the Mycorrhizal Mutualists.</title>
        <authorList>
            <consortium name="DOE Joint Genome Institute"/>
            <consortium name="Mycorrhizal Genomics Consortium"/>
            <person name="Kohler A."/>
            <person name="Kuo A."/>
            <person name="Nagy L.G."/>
            <person name="Floudas D."/>
            <person name="Copeland A."/>
            <person name="Barry K.W."/>
            <person name="Cichocki N."/>
            <person name="Veneault-Fourrey C."/>
            <person name="LaButti K."/>
            <person name="Lindquist E.A."/>
            <person name="Lipzen A."/>
            <person name="Lundell T."/>
            <person name="Morin E."/>
            <person name="Murat C."/>
            <person name="Riley R."/>
            <person name="Ohm R."/>
            <person name="Sun H."/>
            <person name="Tunlid A."/>
            <person name="Henrissat B."/>
            <person name="Grigoriev I.V."/>
            <person name="Hibbett D.S."/>
            <person name="Martin F."/>
        </authorList>
    </citation>
    <scope>NUCLEOTIDE SEQUENCE [LARGE SCALE GENOMIC DNA]</scope>
    <source>
        <strain evidence="2">LaAM-08-1</strain>
    </source>
</reference>
<keyword evidence="2" id="KW-1185">Reference proteome</keyword>
<evidence type="ECO:0000313" key="1">
    <source>
        <dbReference type="EMBL" id="KIK07019.1"/>
    </source>
</evidence>
<sequence>MSATLPKAALYYSPLSVWSAVALMTFEEKGYGKDEVDLRVVDLAKGENYNTSFLRLNFKATIAASTICTIIIDILHSEEANPNHLRYVNARDEQSLVLLAKEVIPSLKGKQELLSSSLSRFAAKEIIVSERVKTLWQEKLDATELLLGVLENAEKATDDLDEKAKADREEFFKIAQDAWGTHLKEVLVKISKEMVGLYTLGDQYSIADLHLAGWLTRVVKLSGGTPEDDGRTIVKKLEEHIGDGFALPKEHVKEVARRERLGHDHEAKLGAFWDALKERESWKKVYQRELF</sequence>
<dbReference type="EMBL" id="KN838550">
    <property type="protein sequence ID" value="KIK07019.1"/>
    <property type="molecule type" value="Genomic_DNA"/>
</dbReference>
<dbReference type="Gene3D" id="3.40.30.10">
    <property type="entry name" value="Glutaredoxin"/>
    <property type="match status" value="1"/>
</dbReference>
<protein>
    <submittedName>
        <fullName evidence="1">Uncharacterized protein</fullName>
    </submittedName>
</protein>
<dbReference type="Proteomes" id="UP000054477">
    <property type="component" value="Unassembled WGS sequence"/>
</dbReference>
<proteinExistence type="predicted"/>
<name>A0A0C9XZF9_9AGAR</name>
<gene>
    <name evidence="1" type="ORF">K443DRAFT_236026</name>
</gene>
<dbReference type="OrthoDB" id="412788at2759"/>
<dbReference type="STRING" id="1095629.A0A0C9XZF9"/>
<organism evidence="1 2">
    <name type="scientific">Laccaria amethystina LaAM-08-1</name>
    <dbReference type="NCBI Taxonomy" id="1095629"/>
    <lineage>
        <taxon>Eukaryota</taxon>
        <taxon>Fungi</taxon>
        <taxon>Dikarya</taxon>
        <taxon>Basidiomycota</taxon>
        <taxon>Agaricomycotina</taxon>
        <taxon>Agaricomycetes</taxon>
        <taxon>Agaricomycetidae</taxon>
        <taxon>Agaricales</taxon>
        <taxon>Agaricineae</taxon>
        <taxon>Hydnangiaceae</taxon>
        <taxon>Laccaria</taxon>
    </lineage>
</organism>
<evidence type="ECO:0000313" key="2">
    <source>
        <dbReference type="Proteomes" id="UP000054477"/>
    </source>
</evidence>
<dbReference type="AlphaFoldDB" id="A0A0C9XZF9"/>
<dbReference type="HOGENOM" id="CLU_063115_0_0_1"/>
<accession>A0A0C9XZF9</accession>